<name>A0A0K2VJ52_LEPSM</name>
<reference evidence="2" key="1">
    <citation type="submission" date="2014-05" db="EMBL/GenBank/DDBJ databases">
        <authorList>
            <person name="Chronopoulou M."/>
        </authorList>
    </citation>
    <scope>NUCLEOTIDE SEQUENCE</scope>
    <source>
        <tissue evidence="2">Whole organism</tissue>
    </source>
</reference>
<sequence length="72" mass="8501">MKQHYEMLQVHSLKPRKQLSIARGKPHRRRLKETQTYSRSLDRSESTALMKHLHSKFNSCVELRNGSHSNSK</sequence>
<dbReference type="EMBL" id="HACA01033123">
    <property type="protein sequence ID" value="CDW50484.1"/>
    <property type="molecule type" value="Transcribed_RNA"/>
</dbReference>
<feature type="region of interest" description="Disordered" evidence="1">
    <location>
        <begin position="21"/>
        <end position="45"/>
    </location>
</feature>
<dbReference type="EMBL" id="HACA01033122">
    <property type="protein sequence ID" value="CDW50483.1"/>
    <property type="molecule type" value="Transcribed_RNA"/>
</dbReference>
<organism evidence="2">
    <name type="scientific">Lepeophtheirus salmonis</name>
    <name type="common">Salmon louse</name>
    <name type="synonym">Caligus salmonis</name>
    <dbReference type="NCBI Taxonomy" id="72036"/>
    <lineage>
        <taxon>Eukaryota</taxon>
        <taxon>Metazoa</taxon>
        <taxon>Ecdysozoa</taxon>
        <taxon>Arthropoda</taxon>
        <taxon>Crustacea</taxon>
        <taxon>Multicrustacea</taxon>
        <taxon>Hexanauplia</taxon>
        <taxon>Copepoda</taxon>
        <taxon>Siphonostomatoida</taxon>
        <taxon>Caligidae</taxon>
        <taxon>Lepeophtheirus</taxon>
    </lineage>
</organism>
<proteinExistence type="predicted"/>
<dbReference type="AlphaFoldDB" id="A0A0K2VJ52"/>
<evidence type="ECO:0000313" key="2">
    <source>
        <dbReference type="EMBL" id="CDW50484.1"/>
    </source>
</evidence>
<accession>A0A0K2VJ52</accession>
<protein>
    <submittedName>
        <fullName evidence="2">Uncharacterized protein</fullName>
    </submittedName>
</protein>
<evidence type="ECO:0000256" key="1">
    <source>
        <dbReference type="SAM" id="MobiDB-lite"/>
    </source>
</evidence>
<dbReference type="EMBL" id="HACA01033124">
    <property type="protein sequence ID" value="CDW50485.1"/>
    <property type="molecule type" value="Transcribed_RNA"/>
</dbReference>